<feature type="transmembrane region" description="Helical" evidence="1">
    <location>
        <begin position="9"/>
        <end position="31"/>
    </location>
</feature>
<sequence>MKEKLKNSFLLNLAVVLVSCVLLYILFFASLHCVTNHGKEVLTPDVRGKRADSAIKILKDLKFDVAIDSTYEPAFRPMSVLKQVPDTGSLVKEGRTIFLTVNMLTPPRIPMPNIKDLSYRSAEMILRNNKLMVGDTTYRADIAMGAILEASYEGKPIAAGALITQGSKIDLVIGNGLGNTEWDVPNVTGMTVDEALILLTQFNLQPMMVPASQMDQITDTPSAIVTDQRPRQLNDAGQKNRIRMGDFIDLQIMQNPAPQDIYQGPSNTNQ</sequence>
<dbReference type="PROSITE" id="PS51257">
    <property type="entry name" value="PROKAR_LIPOPROTEIN"/>
    <property type="match status" value="1"/>
</dbReference>
<dbReference type="PROSITE" id="PS51178">
    <property type="entry name" value="PASTA"/>
    <property type="match status" value="1"/>
</dbReference>
<keyword evidence="1" id="KW-0472">Membrane</keyword>
<dbReference type="Pfam" id="PF03793">
    <property type="entry name" value="PASTA"/>
    <property type="match status" value="1"/>
</dbReference>
<keyword evidence="1" id="KW-0812">Transmembrane</keyword>
<evidence type="ECO:0000313" key="3">
    <source>
        <dbReference type="EMBL" id="GAA4460404.1"/>
    </source>
</evidence>
<dbReference type="EMBL" id="BAABFA010000004">
    <property type="protein sequence ID" value="GAA4460404.1"/>
    <property type="molecule type" value="Genomic_DNA"/>
</dbReference>
<dbReference type="CDD" id="cd06577">
    <property type="entry name" value="PASTA_pknB"/>
    <property type="match status" value="3"/>
</dbReference>
<keyword evidence="1" id="KW-1133">Transmembrane helix</keyword>
<keyword evidence="4" id="KW-1185">Reference proteome</keyword>
<comment type="caution">
    <text evidence="3">The sequence shown here is derived from an EMBL/GenBank/DDBJ whole genome shotgun (WGS) entry which is preliminary data.</text>
</comment>
<name>A0ABP8N5S6_9BACT</name>
<dbReference type="Gene3D" id="3.30.10.20">
    <property type="match status" value="2"/>
</dbReference>
<proteinExistence type="predicted"/>
<protein>
    <recommendedName>
        <fullName evidence="2">PASTA domain-containing protein</fullName>
    </recommendedName>
</protein>
<accession>A0ABP8N5S6</accession>
<dbReference type="InterPro" id="IPR005543">
    <property type="entry name" value="PASTA_dom"/>
</dbReference>
<reference evidence="4" key="1">
    <citation type="journal article" date="2019" name="Int. J. Syst. Evol. Microbiol.">
        <title>The Global Catalogue of Microorganisms (GCM) 10K type strain sequencing project: providing services to taxonomists for standard genome sequencing and annotation.</title>
        <authorList>
            <consortium name="The Broad Institute Genomics Platform"/>
            <consortium name="The Broad Institute Genome Sequencing Center for Infectious Disease"/>
            <person name="Wu L."/>
            <person name="Ma J."/>
        </authorList>
    </citation>
    <scope>NUCLEOTIDE SEQUENCE [LARGE SCALE GENOMIC DNA]</scope>
    <source>
        <strain evidence="4">JCM 32105</strain>
    </source>
</reference>
<evidence type="ECO:0000256" key="1">
    <source>
        <dbReference type="SAM" id="Phobius"/>
    </source>
</evidence>
<evidence type="ECO:0000313" key="4">
    <source>
        <dbReference type="Proteomes" id="UP001500067"/>
    </source>
</evidence>
<evidence type="ECO:0000259" key="2">
    <source>
        <dbReference type="PROSITE" id="PS51178"/>
    </source>
</evidence>
<dbReference type="Proteomes" id="UP001500067">
    <property type="component" value="Unassembled WGS sequence"/>
</dbReference>
<dbReference type="RefSeq" id="WP_345077457.1">
    <property type="nucleotide sequence ID" value="NZ_BAABFA010000004.1"/>
</dbReference>
<dbReference type="SMART" id="SM00740">
    <property type="entry name" value="PASTA"/>
    <property type="match status" value="3"/>
</dbReference>
<organism evidence="3 4">
    <name type="scientific">Nemorincola caseinilytica</name>
    <dbReference type="NCBI Taxonomy" id="2054315"/>
    <lineage>
        <taxon>Bacteria</taxon>
        <taxon>Pseudomonadati</taxon>
        <taxon>Bacteroidota</taxon>
        <taxon>Chitinophagia</taxon>
        <taxon>Chitinophagales</taxon>
        <taxon>Chitinophagaceae</taxon>
        <taxon>Nemorincola</taxon>
    </lineage>
</organism>
<gene>
    <name evidence="3" type="ORF">GCM10023093_02980</name>
</gene>
<feature type="domain" description="PASTA" evidence="2">
    <location>
        <begin position="38"/>
        <end position="103"/>
    </location>
</feature>